<reference evidence="2" key="1">
    <citation type="journal article" date="2017" name="Nature">
        <title>The sunflower genome provides insights into oil metabolism, flowering and Asterid evolution.</title>
        <authorList>
            <person name="Badouin H."/>
            <person name="Gouzy J."/>
            <person name="Grassa C.J."/>
            <person name="Murat F."/>
            <person name="Staton S.E."/>
            <person name="Cottret L."/>
            <person name="Lelandais-Briere C."/>
            <person name="Owens G.L."/>
            <person name="Carrere S."/>
            <person name="Mayjonade B."/>
            <person name="Legrand L."/>
            <person name="Gill N."/>
            <person name="Kane N.C."/>
            <person name="Bowers J.E."/>
            <person name="Hubner S."/>
            <person name="Bellec A."/>
            <person name="Berard A."/>
            <person name="Berges H."/>
            <person name="Blanchet N."/>
            <person name="Boniface M.C."/>
            <person name="Brunel D."/>
            <person name="Catrice O."/>
            <person name="Chaidir N."/>
            <person name="Claudel C."/>
            <person name="Donnadieu C."/>
            <person name="Faraut T."/>
            <person name="Fievet G."/>
            <person name="Helmstetter N."/>
            <person name="King M."/>
            <person name="Knapp S.J."/>
            <person name="Lai Z."/>
            <person name="Le Paslier M.C."/>
            <person name="Lippi Y."/>
            <person name="Lorenzon L."/>
            <person name="Mandel J.R."/>
            <person name="Marage G."/>
            <person name="Marchand G."/>
            <person name="Marquand E."/>
            <person name="Bret-Mestries E."/>
            <person name="Morien E."/>
            <person name="Nambeesan S."/>
            <person name="Nguyen T."/>
            <person name="Pegot-Espagnet P."/>
            <person name="Pouilly N."/>
            <person name="Raftis F."/>
            <person name="Sallet E."/>
            <person name="Schiex T."/>
            <person name="Thomas J."/>
            <person name="Vandecasteele C."/>
            <person name="Vares D."/>
            <person name="Vear F."/>
            <person name="Vautrin S."/>
            <person name="Crespi M."/>
            <person name="Mangin B."/>
            <person name="Burke J.M."/>
            <person name="Salse J."/>
            <person name="Munos S."/>
            <person name="Vincourt P."/>
            <person name="Rieseberg L.H."/>
            <person name="Langlade N.B."/>
        </authorList>
    </citation>
    <scope>NUCLEOTIDE SEQUENCE</scope>
    <source>
        <tissue evidence="2">Leaves</tissue>
    </source>
</reference>
<sequence length="50" mass="5870">MFYLSHLILMNPLLVVLTVIYRLMMISMMMTLKILPVNLMMTKRSPIISL</sequence>
<proteinExistence type="predicted"/>
<gene>
    <name evidence="2" type="ORF">HanXRQr2_Chr02g0048331</name>
</gene>
<dbReference type="Gramene" id="mRNA:HanXRQr2_Chr02g0048331">
    <property type="protein sequence ID" value="CDS:HanXRQr2_Chr02g0048331.1"/>
    <property type="gene ID" value="HanXRQr2_Chr02g0048331"/>
</dbReference>
<keyword evidence="1" id="KW-0812">Transmembrane</keyword>
<protein>
    <submittedName>
        <fullName evidence="2">Uncharacterized protein</fullName>
    </submittedName>
</protein>
<organism evidence="2 3">
    <name type="scientific">Helianthus annuus</name>
    <name type="common">Common sunflower</name>
    <dbReference type="NCBI Taxonomy" id="4232"/>
    <lineage>
        <taxon>Eukaryota</taxon>
        <taxon>Viridiplantae</taxon>
        <taxon>Streptophyta</taxon>
        <taxon>Embryophyta</taxon>
        <taxon>Tracheophyta</taxon>
        <taxon>Spermatophyta</taxon>
        <taxon>Magnoliopsida</taxon>
        <taxon>eudicotyledons</taxon>
        <taxon>Gunneridae</taxon>
        <taxon>Pentapetalae</taxon>
        <taxon>asterids</taxon>
        <taxon>campanulids</taxon>
        <taxon>Asterales</taxon>
        <taxon>Asteraceae</taxon>
        <taxon>Asteroideae</taxon>
        <taxon>Heliantheae alliance</taxon>
        <taxon>Heliantheae</taxon>
        <taxon>Helianthus</taxon>
    </lineage>
</organism>
<reference evidence="2" key="2">
    <citation type="submission" date="2020-06" db="EMBL/GenBank/DDBJ databases">
        <title>Helianthus annuus Genome sequencing and assembly Release 2.</title>
        <authorList>
            <person name="Gouzy J."/>
            <person name="Langlade N."/>
            <person name="Munos S."/>
        </authorList>
    </citation>
    <scope>NUCLEOTIDE SEQUENCE</scope>
    <source>
        <tissue evidence="2">Leaves</tissue>
    </source>
</reference>
<feature type="transmembrane region" description="Helical" evidence="1">
    <location>
        <begin position="12"/>
        <end position="35"/>
    </location>
</feature>
<accession>A0A9K3JM83</accession>
<dbReference type="AlphaFoldDB" id="A0A9K3JM83"/>
<evidence type="ECO:0000256" key="1">
    <source>
        <dbReference type="SAM" id="Phobius"/>
    </source>
</evidence>
<keyword evidence="3" id="KW-1185">Reference proteome</keyword>
<keyword evidence="1" id="KW-0472">Membrane</keyword>
<evidence type="ECO:0000313" key="3">
    <source>
        <dbReference type="Proteomes" id="UP000215914"/>
    </source>
</evidence>
<keyword evidence="1" id="KW-1133">Transmembrane helix</keyword>
<name>A0A9K3JM83_HELAN</name>
<dbReference type="EMBL" id="MNCJ02000317">
    <property type="protein sequence ID" value="KAF5817030.1"/>
    <property type="molecule type" value="Genomic_DNA"/>
</dbReference>
<dbReference type="Proteomes" id="UP000215914">
    <property type="component" value="Unassembled WGS sequence"/>
</dbReference>
<evidence type="ECO:0000313" key="2">
    <source>
        <dbReference type="EMBL" id="KAF5817030.1"/>
    </source>
</evidence>
<comment type="caution">
    <text evidence="2">The sequence shown here is derived from an EMBL/GenBank/DDBJ whole genome shotgun (WGS) entry which is preliminary data.</text>
</comment>